<dbReference type="AlphaFoldDB" id="A0A914QR14"/>
<name>A0A914QR14_9BILA</name>
<evidence type="ECO:0000313" key="6">
    <source>
        <dbReference type="WBParaSite" id="PDA_v2.g29805.t1"/>
    </source>
</evidence>
<dbReference type="PANTHER" id="PTHR47630">
    <property type="entry name" value="NUCLEAR HORMONE RECEPTOR FAMILY-RELATED-RELATED"/>
    <property type="match status" value="1"/>
</dbReference>
<organism evidence="5 6">
    <name type="scientific">Panagrolaimus davidi</name>
    <dbReference type="NCBI Taxonomy" id="227884"/>
    <lineage>
        <taxon>Eukaryota</taxon>
        <taxon>Metazoa</taxon>
        <taxon>Ecdysozoa</taxon>
        <taxon>Nematoda</taxon>
        <taxon>Chromadorea</taxon>
        <taxon>Rhabditida</taxon>
        <taxon>Tylenchina</taxon>
        <taxon>Panagrolaimomorpha</taxon>
        <taxon>Panagrolaimoidea</taxon>
        <taxon>Panagrolaimidae</taxon>
        <taxon>Panagrolaimus</taxon>
    </lineage>
</organism>
<evidence type="ECO:0000313" key="5">
    <source>
        <dbReference type="Proteomes" id="UP000887578"/>
    </source>
</evidence>
<keyword evidence="3" id="KW-0675">Receptor</keyword>
<keyword evidence="2" id="KW-0804">Transcription</keyword>
<dbReference type="WBParaSite" id="PDA_v2.g29805.t1">
    <property type="protein sequence ID" value="PDA_v2.g29805.t1"/>
    <property type="gene ID" value="PDA_v2.g29805"/>
</dbReference>
<keyword evidence="1" id="KW-0805">Transcription regulation</keyword>
<evidence type="ECO:0000256" key="1">
    <source>
        <dbReference type="ARBA" id="ARBA00023015"/>
    </source>
</evidence>
<keyword evidence="5" id="KW-1185">Reference proteome</keyword>
<feature type="chain" id="PRO_5036757914" evidence="4">
    <location>
        <begin position="23"/>
        <end position="109"/>
    </location>
</feature>
<dbReference type="Proteomes" id="UP000887578">
    <property type="component" value="Unplaced"/>
</dbReference>
<evidence type="ECO:0000256" key="2">
    <source>
        <dbReference type="ARBA" id="ARBA00023163"/>
    </source>
</evidence>
<evidence type="ECO:0000256" key="4">
    <source>
        <dbReference type="SAM" id="SignalP"/>
    </source>
</evidence>
<dbReference type="InterPro" id="IPR052499">
    <property type="entry name" value="C.elegans_NHRs"/>
</dbReference>
<dbReference type="PANTHER" id="PTHR47630:SF1">
    <property type="entry name" value="NUCLEAR HORMONE RECEPTOR FAMILY MEMBER NHR-4"/>
    <property type="match status" value="1"/>
</dbReference>
<sequence length="109" mass="12533">MKLTLTEYSLLRLLLFLTPVPGLSPQGKKIIKNASKFYREILVSQILKTTNNSIDKAMERMGTVMKFIYVIEEAKCYTDQNFSVMTLFNIADVKGELPYEVHIRKGLKN</sequence>
<protein>
    <submittedName>
        <fullName evidence="6">Uncharacterized protein</fullName>
    </submittedName>
</protein>
<accession>A0A914QR14</accession>
<dbReference type="Gene3D" id="1.10.565.10">
    <property type="entry name" value="Retinoid X Receptor"/>
    <property type="match status" value="1"/>
</dbReference>
<evidence type="ECO:0000256" key="3">
    <source>
        <dbReference type="ARBA" id="ARBA00023170"/>
    </source>
</evidence>
<keyword evidence="4" id="KW-0732">Signal</keyword>
<dbReference type="InterPro" id="IPR035500">
    <property type="entry name" value="NHR-like_dom_sf"/>
</dbReference>
<proteinExistence type="predicted"/>
<feature type="signal peptide" evidence="4">
    <location>
        <begin position="1"/>
        <end position="22"/>
    </location>
</feature>
<dbReference type="SUPFAM" id="SSF48508">
    <property type="entry name" value="Nuclear receptor ligand-binding domain"/>
    <property type="match status" value="1"/>
</dbReference>
<reference evidence="6" key="1">
    <citation type="submission" date="2022-11" db="UniProtKB">
        <authorList>
            <consortium name="WormBaseParasite"/>
        </authorList>
    </citation>
    <scope>IDENTIFICATION</scope>
</reference>